<dbReference type="Pfam" id="PF00001">
    <property type="entry name" value="7tm_1"/>
    <property type="match status" value="1"/>
</dbReference>
<comment type="similarity">
    <text evidence="8">Belongs to the G-protein coupled receptor 1 family.</text>
</comment>
<comment type="caution">
    <text evidence="11">The sequence shown here is derived from an EMBL/GenBank/DDBJ whole genome shotgun (WGS) entry which is preliminary data.</text>
</comment>
<evidence type="ECO:0000256" key="3">
    <source>
        <dbReference type="ARBA" id="ARBA00022989"/>
    </source>
</evidence>
<feature type="transmembrane region" description="Helical" evidence="9">
    <location>
        <begin position="273"/>
        <end position="303"/>
    </location>
</feature>
<feature type="transmembrane region" description="Helical" evidence="9">
    <location>
        <begin position="90"/>
        <end position="117"/>
    </location>
</feature>
<comment type="subcellular location">
    <subcellularLocation>
        <location evidence="1">Membrane</location>
        <topology evidence="1">Multi-pass membrane protein</topology>
    </subcellularLocation>
</comment>
<dbReference type="SUPFAM" id="SSF81321">
    <property type="entry name" value="Family A G protein-coupled receptor-like"/>
    <property type="match status" value="1"/>
</dbReference>
<dbReference type="PROSITE" id="PS50262">
    <property type="entry name" value="G_PROTEIN_RECEP_F1_2"/>
    <property type="match status" value="1"/>
</dbReference>
<dbReference type="InterPro" id="IPR017452">
    <property type="entry name" value="GPCR_Rhodpsn_7TM"/>
</dbReference>
<dbReference type="EMBL" id="CALNXK010000003">
    <property type="protein sequence ID" value="CAH3035144.1"/>
    <property type="molecule type" value="Genomic_DNA"/>
</dbReference>
<dbReference type="Proteomes" id="UP001159405">
    <property type="component" value="Unassembled WGS sequence"/>
</dbReference>
<evidence type="ECO:0000313" key="11">
    <source>
        <dbReference type="EMBL" id="CAH3035144.1"/>
    </source>
</evidence>
<keyword evidence="3 9" id="KW-1133">Transmembrane helix</keyword>
<feature type="transmembrane region" description="Helical" evidence="9">
    <location>
        <begin position="309"/>
        <end position="335"/>
    </location>
</feature>
<dbReference type="InterPro" id="IPR000276">
    <property type="entry name" value="GPCR_Rhodpsn"/>
</dbReference>
<evidence type="ECO:0000256" key="9">
    <source>
        <dbReference type="SAM" id="Phobius"/>
    </source>
</evidence>
<evidence type="ECO:0000256" key="8">
    <source>
        <dbReference type="RuleBase" id="RU000688"/>
    </source>
</evidence>
<name>A0ABN8MT38_9CNID</name>
<proteinExistence type="inferred from homology"/>
<dbReference type="Gene3D" id="1.20.1070.10">
    <property type="entry name" value="Rhodopsin 7-helix transmembrane proteins"/>
    <property type="match status" value="1"/>
</dbReference>
<dbReference type="PRINTS" id="PR00237">
    <property type="entry name" value="GPCRRHODOPSN"/>
</dbReference>
<protein>
    <recommendedName>
        <fullName evidence="10">G-protein coupled receptors family 1 profile domain-containing protein</fullName>
    </recommendedName>
</protein>
<accession>A0ABN8MT38</accession>
<evidence type="ECO:0000256" key="1">
    <source>
        <dbReference type="ARBA" id="ARBA00004141"/>
    </source>
</evidence>
<evidence type="ECO:0000256" key="4">
    <source>
        <dbReference type="ARBA" id="ARBA00023040"/>
    </source>
</evidence>
<feature type="transmembrane region" description="Helical" evidence="9">
    <location>
        <begin position="55"/>
        <end position="78"/>
    </location>
</feature>
<keyword evidence="12" id="KW-1185">Reference proteome</keyword>
<keyword evidence="4 8" id="KW-0297">G-protein coupled receptor</keyword>
<evidence type="ECO:0000259" key="10">
    <source>
        <dbReference type="PROSITE" id="PS50262"/>
    </source>
</evidence>
<sequence length="378" mass="42682">STSLFLFDLPQNKLHSHLDLTRTYKRTCSGCLLEMNNSTVTLPCSLSSPSIATKIVLTAVYAVIAIIALLGNCAIITIAKTRKRIRKVPFNFFIISLAVADIFDALVSVPISVLVMYSGDGWFGGLIGDITCKLVHFLNMVSLAASVFTLIALSADRYLAIAHVFRKPLSKRYVKLVVLLLWLLAAASLCTVFIKYRVRGGNKGYKCFGRWSDDLETNLRFYKIEVGAKFTFLYVVPLLLMAVMYFLTILVLKKRQVFVENMSQVRVQAQNVAVIKMLVTVVFLFAFCWIPNYIALFMIAFAYNKLECWPLFLVWSLFVPSHVNGAINPCIYLVFNESYRKGLKRLLANCLKQPAVDSVTRRTNQWSGFSTLERDPSR</sequence>
<evidence type="ECO:0000256" key="5">
    <source>
        <dbReference type="ARBA" id="ARBA00023136"/>
    </source>
</evidence>
<dbReference type="PROSITE" id="PS00237">
    <property type="entry name" value="G_PROTEIN_RECEP_F1_1"/>
    <property type="match status" value="1"/>
</dbReference>
<evidence type="ECO:0000256" key="7">
    <source>
        <dbReference type="ARBA" id="ARBA00023224"/>
    </source>
</evidence>
<keyword evidence="6 8" id="KW-0675">Receptor</keyword>
<feature type="non-terminal residue" evidence="11">
    <location>
        <position position="1"/>
    </location>
</feature>
<feature type="domain" description="G-protein coupled receptors family 1 profile" evidence="10">
    <location>
        <begin position="71"/>
        <end position="332"/>
    </location>
</feature>
<dbReference type="SMART" id="SM01381">
    <property type="entry name" value="7TM_GPCR_Srsx"/>
    <property type="match status" value="1"/>
</dbReference>
<feature type="transmembrane region" description="Helical" evidence="9">
    <location>
        <begin position="137"/>
        <end position="155"/>
    </location>
</feature>
<keyword evidence="5 9" id="KW-0472">Membrane</keyword>
<feature type="transmembrane region" description="Helical" evidence="9">
    <location>
        <begin position="232"/>
        <end position="252"/>
    </location>
</feature>
<evidence type="ECO:0000313" key="12">
    <source>
        <dbReference type="Proteomes" id="UP001159405"/>
    </source>
</evidence>
<evidence type="ECO:0000256" key="2">
    <source>
        <dbReference type="ARBA" id="ARBA00022692"/>
    </source>
</evidence>
<keyword evidence="7 8" id="KW-0807">Transducer</keyword>
<feature type="transmembrane region" description="Helical" evidence="9">
    <location>
        <begin position="176"/>
        <end position="196"/>
    </location>
</feature>
<dbReference type="PANTHER" id="PTHR45695">
    <property type="entry name" value="LEUCOKININ RECEPTOR-RELATED"/>
    <property type="match status" value="1"/>
</dbReference>
<gene>
    <name evidence="11" type="ORF">PLOB_00025003</name>
</gene>
<reference evidence="11 12" key="1">
    <citation type="submission" date="2022-05" db="EMBL/GenBank/DDBJ databases">
        <authorList>
            <consortium name="Genoscope - CEA"/>
            <person name="William W."/>
        </authorList>
    </citation>
    <scope>NUCLEOTIDE SEQUENCE [LARGE SCALE GENOMIC DNA]</scope>
</reference>
<evidence type="ECO:0000256" key="6">
    <source>
        <dbReference type="ARBA" id="ARBA00023170"/>
    </source>
</evidence>
<keyword evidence="2 8" id="KW-0812">Transmembrane</keyword>
<feature type="non-terminal residue" evidence="11">
    <location>
        <position position="378"/>
    </location>
</feature>
<dbReference type="PANTHER" id="PTHR45695:SF9">
    <property type="entry name" value="LEUCOKININ RECEPTOR"/>
    <property type="match status" value="1"/>
</dbReference>
<organism evidence="11 12">
    <name type="scientific">Porites lobata</name>
    <dbReference type="NCBI Taxonomy" id="104759"/>
    <lineage>
        <taxon>Eukaryota</taxon>
        <taxon>Metazoa</taxon>
        <taxon>Cnidaria</taxon>
        <taxon>Anthozoa</taxon>
        <taxon>Hexacorallia</taxon>
        <taxon>Scleractinia</taxon>
        <taxon>Fungiina</taxon>
        <taxon>Poritidae</taxon>
        <taxon>Porites</taxon>
    </lineage>
</organism>